<dbReference type="PROSITE" id="PS00936">
    <property type="entry name" value="RIBOSOMAL_L35"/>
    <property type="match status" value="1"/>
</dbReference>
<reference evidence="8" key="1">
    <citation type="journal article" date="2014" name="Int. J. Syst. Evol. Microbiol.">
        <title>Complete genome sequence of Corynebacterium casei LMG S-19264T (=DSM 44701T), isolated from a smear-ripened cheese.</title>
        <authorList>
            <consortium name="US DOE Joint Genome Institute (JGI-PGF)"/>
            <person name="Walter F."/>
            <person name="Albersmeier A."/>
            <person name="Kalinowski J."/>
            <person name="Ruckert C."/>
        </authorList>
    </citation>
    <scope>NUCLEOTIDE SEQUENCE</scope>
    <source>
        <strain evidence="8">CGMCC 1.3617</strain>
    </source>
</reference>
<dbReference type="InterPro" id="IPR018265">
    <property type="entry name" value="Ribosomal_bL35_CS"/>
</dbReference>
<evidence type="ECO:0000256" key="2">
    <source>
        <dbReference type="ARBA" id="ARBA00022980"/>
    </source>
</evidence>
<dbReference type="EMBL" id="BMKW01000012">
    <property type="protein sequence ID" value="GGJ32929.1"/>
    <property type="molecule type" value="Genomic_DNA"/>
</dbReference>
<evidence type="ECO:0000256" key="3">
    <source>
        <dbReference type="ARBA" id="ARBA00023274"/>
    </source>
</evidence>
<dbReference type="InterPro" id="IPR001706">
    <property type="entry name" value="Ribosomal_bL35"/>
</dbReference>
<feature type="region of interest" description="Disordered" evidence="7">
    <location>
        <begin position="21"/>
        <end position="53"/>
    </location>
</feature>
<keyword evidence="3 5" id="KW-0687">Ribonucleoprotein</keyword>
<sequence length="111" mass="12553">MAGGSAYTPASRVVARWTCPAGNTRPRRMVRRSRARRPRQEGQMSKMKTKSSVKKRFRLTATGKVKAGAGNKRHMLTAKTTTMKRQNRGMFVLAKQDGDTVKQWLPYGLDR</sequence>
<evidence type="ECO:0000313" key="8">
    <source>
        <dbReference type="EMBL" id="GGJ32929.1"/>
    </source>
</evidence>
<evidence type="ECO:0000256" key="7">
    <source>
        <dbReference type="SAM" id="MobiDB-lite"/>
    </source>
</evidence>
<name>A0A917NVN6_9PROT</name>
<proteinExistence type="inferred from homology"/>
<dbReference type="GO" id="GO:0006412">
    <property type="term" value="P:translation"/>
    <property type="evidence" value="ECO:0007669"/>
    <property type="project" value="UniProtKB-UniRule"/>
</dbReference>
<keyword evidence="2 5" id="KW-0689">Ribosomal protein</keyword>
<organism evidence="8 9">
    <name type="scientific">Neoroseomonas lacus</name>
    <dbReference type="NCBI Taxonomy" id="287609"/>
    <lineage>
        <taxon>Bacteria</taxon>
        <taxon>Pseudomonadati</taxon>
        <taxon>Pseudomonadota</taxon>
        <taxon>Alphaproteobacteria</taxon>
        <taxon>Acetobacterales</taxon>
        <taxon>Acetobacteraceae</taxon>
        <taxon>Neoroseomonas</taxon>
    </lineage>
</organism>
<dbReference type="Pfam" id="PF01632">
    <property type="entry name" value="Ribosomal_L35p"/>
    <property type="match status" value="1"/>
</dbReference>
<dbReference type="AlphaFoldDB" id="A0A917NVN6"/>
<dbReference type="GO" id="GO:0022625">
    <property type="term" value="C:cytosolic large ribosomal subunit"/>
    <property type="evidence" value="ECO:0007669"/>
    <property type="project" value="TreeGrafter"/>
</dbReference>
<dbReference type="FunFam" id="4.10.410.60:FF:000001">
    <property type="entry name" value="50S ribosomal protein L35"/>
    <property type="match status" value="1"/>
</dbReference>
<comment type="caution">
    <text evidence="8">The sequence shown here is derived from an EMBL/GenBank/DDBJ whole genome shotgun (WGS) entry which is preliminary data.</text>
</comment>
<evidence type="ECO:0000256" key="6">
    <source>
        <dbReference type="RuleBase" id="RU000568"/>
    </source>
</evidence>
<dbReference type="InterPro" id="IPR021137">
    <property type="entry name" value="Ribosomal_bL35-like"/>
</dbReference>
<comment type="similarity">
    <text evidence="1 5 6">Belongs to the bacterial ribosomal protein bL35 family.</text>
</comment>
<dbReference type="PANTHER" id="PTHR33343">
    <property type="entry name" value="54S RIBOSOMAL PROTEIN BL35M"/>
    <property type="match status" value="1"/>
</dbReference>
<dbReference type="InterPro" id="IPR037229">
    <property type="entry name" value="Ribosomal_bL35_sf"/>
</dbReference>
<keyword evidence="9" id="KW-1185">Reference proteome</keyword>
<dbReference type="Gene3D" id="4.10.410.60">
    <property type="match status" value="1"/>
</dbReference>
<dbReference type="PANTHER" id="PTHR33343:SF1">
    <property type="entry name" value="LARGE RIBOSOMAL SUBUNIT PROTEIN BL35M"/>
    <property type="match status" value="1"/>
</dbReference>
<dbReference type="GO" id="GO:0003735">
    <property type="term" value="F:structural constituent of ribosome"/>
    <property type="evidence" value="ECO:0007669"/>
    <property type="project" value="InterPro"/>
</dbReference>
<dbReference type="NCBIfam" id="TIGR00001">
    <property type="entry name" value="rpmI_bact"/>
    <property type="match status" value="1"/>
</dbReference>
<evidence type="ECO:0000256" key="4">
    <source>
        <dbReference type="ARBA" id="ARBA00071664"/>
    </source>
</evidence>
<evidence type="ECO:0000256" key="5">
    <source>
        <dbReference type="HAMAP-Rule" id="MF_00514"/>
    </source>
</evidence>
<dbReference type="SUPFAM" id="SSF143034">
    <property type="entry name" value="L35p-like"/>
    <property type="match status" value="1"/>
</dbReference>
<gene>
    <name evidence="5" type="primary">rpmI</name>
    <name evidence="8" type="ORF">GCM10011320_45720</name>
</gene>
<evidence type="ECO:0000256" key="1">
    <source>
        <dbReference type="ARBA" id="ARBA00006598"/>
    </source>
</evidence>
<feature type="compositionally biased region" description="Basic residues" evidence="7">
    <location>
        <begin position="25"/>
        <end position="37"/>
    </location>
</feature>
<dbReference type="PRINTS" id="PR00064">
    <property type="entry name" value="RIBOSOMALL35"/>
</dbReference>
<dbReference type="HAMAP" id="MF_00514">
    <property type="entry name" value="Ribosomal_bL35"/>
    <property type="match status" value="1"/>
</dbReference>
<reference evidence="8" key="2">
    <citation type="submission" date="2020-09" db="EMBL/GenBank/DDBJ databases">
        <authorList>
            <person name="Sun Q."/>
            <person name="Zhou Y."/>
        </authorList>
    </citation>
    <scope>NUCLEOTIDE SEQUENCE</scope>
    <source>
        <strain evidence="8">CGMCC 1.3617</strain>
    </source>
</reference>
<evidence type="ECO:0000313" key="9">
    <source>
        <dbReference type="Proteomes" id="UP000661507"/>
    </source>
</evidence>
<accession>A0A917NVN6</accession>
<protein>
    <recommendedName>
        <fullName evidence="4 5">Large ribosomal subunit protein bL35</fullName>
    </recommendedName>
</protein>
<dbReference type="Proteomes" id="UP000661507">
    <property type="component" value="Unassembled WGS sequence"/>
</dbReference>